<dbReference type="SMART" id="SM00580">
    <property type="entry name" value="PUG"/>
    <property type="match status" value="1"/>
</dbReference>
<proteinExistence type="predicted"/>
<evidence type="ECO:0000313" key="2">
    <source>
        <dbReference type="EMBL" id="KAA0033313.1"/>
    </source>
</evidence>
<organism evidence="3 5">
    <name type="scientific">Cucumis melo var. makuwa</name>
    <name type="common">Oriental melon</name>
    <dbReference type="NCBI Taxonomy" id="1194695"/>
    <lineage>
        <taxon>Eukaryota</taxon>
        <taxon>Viridiplantae</taxon>
        <taxon>Streptophyta</taxon>
        <taxon>Embryophyta</taxon>
        <taxon>Tracheophyta</taxon>
        <taxon>Spermatophyta</taxon>
        <taxon>Magnoliopsida</taxon>
        <taxon>eudicotyledons</taxon>
        <taxon>Gunneridae</taxon>
        <taxon>Pentapetalae</taxon>
        <taxon>rosids</taxon>
        <taxon>fabids</taxon>
        <taxon>Cucurbitales</taxon>
        <taxon>Cucurbitaceae</taxon>
        <taxon>Benincaseae</taxon>
        <taxon>Cucumis</taxon>
    </lineage>
</organism>
<dbReference type="Proteomes" id="UP000321947">
    <property type="component" value="Unassembled WGS sequence"/>
</dbReference>
<evidence type="ECO:0000313" key="3">
    <source>
        <dbReference type="EMBL" id="TYK21593.1"/>
    </source>
</evidence>
<dbReference type="InterPro" id="IPR018997">
    <property type="entry name" value="PUB_domain"/>
</dbReference>
<protein>
    <submittedName>
        <fullName evidence="3">Chromatin assembly factor 1 subunit A</fullName>
    </submittedName>
</protein>
<dbReference type="OrthoDB" id="336240at2759"/>
<sequence>MFGLSRGITILKFRLALDRSRICGKVVGFCSRMQLDGGRISDRSRGLRQGDQRLTVVSDWLDSSEQIGTRRKKSSIVTAILTSTAAWMLAMVSAVSSVRVPSRVVSSRVSSLSLSDTILKEDDAKVKRAFQTLLTYVGNVVKNPDEEKFRKIRLSNQTFQDRVGTLRGGIEFLELCGFEKIEGGEFLFLPRNKVDRAVLNTAGSELDSAIKNPFFGVL</sequence>
<dbReference type="STRING" id="1194695.A0A5D3DDE6"/>
<name>A0A5D3DDE6_CUCMM</name>
<evidence type="ECO:0000313" key="5">
    <source>
        <dbReference type="Proteomes" id="UP000321947"/>
    </source>
</evidence>
<reference evidence="4 5" key="1">
    <citation type="submission" date="2019-08" db="EMBL/GenBank/DDBJ databases">
        <title>Draft genome sequences of two oriental melons (Cucumis melo L. var makuwa).</title>
        <authorList>
            <person name="Kwon S.-Y."/>
        </authorList>
    </citation>
    <scope>NUCLEOTIDE SEQUENCE [LARGE SCALE GENOMIC DNA]</scope>
    <source>
        <strain evidence="5">cv. Chang Bougi</strain>
        <strain evidence="4">cv. SW 3</strain>
        <tissue evidence="3">Leaf</tissue>
    </source>
</reference>
<comment type="caution">
    <text evidence="3">The sequence shown here is derived from an EMBL/GenBank/DDBJ whole genome shotgun (WGS) entry which is preliminary data.</text>
</comment>
<dbReference type="CDD" id="cd10461">
    <property type="entry name" value="PUB_UBA_plant"/>
    <property type="match status" value="1"/>
</dbReference>
<gene>
    <name evidence="3" type="ORF">E5676_scaffold275G00970</name>
    <name evidence="2" type="ORF">E6C27_scaffold845G001260</name>
</gene>
<dbReference type="EMBL" id="SSTD01005565">
    <property type="protein sequence ID" value="TYK21593.1"/>
    <property type="molecule type" value="Genomic_DNA"/>
</dbReference>
<evidence type="ECO:0000259" key="1">
    <source>
        <dbReference type="Pfam" id="PF09409"/>
    </source>
</evidence>
<accession>A0A5D3DDE6</accession>
<dbReference type="EMBL" id="SSTE01020899">
    <property type="protein sequence ID" value="KAA0033313.1"/>
    <property type="molecule type" value="Genomic_DNA"/>
</dbReference>
<dbReference type="Pfam" id="PF09409">
    <property type="entry name" value="PUB"/>
    <property type="match status" value="1"/>
</dbReference>
<dbReference type="SUPFAM" id="SSF143503">
    <property type="entry name" value="PUG domain-like"/>
    <property type="match status" value="1"/>
</dbReference>
<dbReference type="InterPro" id="IPR036339">
    <property type="entry name" value="PUB-like_dom_sf"/>
</dbReference>
<dbReference type="AlphaFoldDB" id="A0A5D3DDE6"/>
<dbReference type="PANTHER" id="PTHR46713:SF1">
    <property type="entry name" value="F13M7.16 PROTEIN"/>
    <property type="match status" value="1"/>
</dbReference>
<evidence type="ECO:0000313" key="4">
    <source>
        <dbReference type="Proteomes" id="UP000321393"/>
    </source>
</evidence>
<feature type="domain" description="PUB" evidence="1">
    <location>
        <begin position="125"/>
        <end position="196"/>
    </location>
</feature>
<dbReference type="Gene3D" id="1.20.58.2190">
    <property type="match status" value="1"/>
</dbReference>
<dbReference type="PANTHER" id="PTHR46713">
    <property type="entry name" value="F13M7.16 PROTEIN"/>
    <property type="match status" value="1"/>
</dbReference>
<dbReference type="Proteomes" id="UP000321393">
    <property type="component" value="Unassembled WGS sequence"/>
</dbReference>